<reference evidence="4" key="1">
    <citation type="submission" date="2016-09" db="EMBL/GenBank/DDBJ databases">
        <authorList>
            <person name="Varghese N."/>
            <person name="Submissions S."/>
        </authorList>
    </citation>
    <scope>NUCLEOTIDE SEQUENCE [LARGE SCALE GENOMIC DNA]</scope>
    <source>
        <strain evidence="4">25nlg</strain>
    </source>
</reference>
<evidence type="ECO:0000313" key="4">
    <source>
        <dbReference type="Proteomes" id="UP000242662"/>
    </source>
</evidence>
<organism evidence="3 4">
    <name type="scientific">Shouchella lonarensis</name>
    <dbReference type="NCBI Taxonomy" id="1464122"/>
    <lineage>
        <taxon>Bacteria</taxon>
        <taxon>Bacillati</taxon>
        <taxon>Bacillota</taxon>
        <taxon>Bacilli</taxon>
        <taxon>Bacillales</taxon>
        <taxon>Bacillaceae</taxon>
        <taxon>Shouchella</taxon>
    </lineage>
</organism>
<accession>A0A1G6H9C2</accession>
<dbReference type="NCBIfam" id="TIGR00369">
    <property type="entry name" value="unchar_dom_1"/>
    <property type="match status" value="1"/>
</dbReference>
<proteinExistence type="predicted"/>
<dbReference type="SUPFAM" id="SSF54637">
    <property type="entry name" value="Thioesterase/thiol ester dehydrase-isomerase"/>
    <property type="match status" value="1"/>
</dbReference>
<feature type="domain" description="Thioesterase" evidence="2">
    <location>
        <begin position="50"/>
        <end position="123"/>
    </location>
</feature>
<dbReference type="PANTHER" id="PTHR42856:SF1">
    <property type="entry name" value="ACYL-COENZYME A THIOESTERASE PAAI"/>
    <property type="match status" value="1"/>
</dbReference>
<dbReference type="PANTHER" id="PTHR42856">
    <property type="entry name" value="ACYL-COENZYME A THIOESTERASE PAAI"/>
    <property type="match status" value="1"/>
</dbReference>
<evidence type="ECO:0000259" key="2">
    <source>
        <dbReference type="Pfam" id="PF03061"/>
    </source>
</evidence>
<dbReference type="Pfam" id="PF03061">
    <property type="entry name" value="4HBT"/>
    <property type="match status" value="1"/>
</dbReference>
<dbReference type="InterPro" id="IPR003736">
    <property type="entry name" value="PAAI_dom"/>
</dbReference>
<protein>
    <submittedName>
        <fullName evidence="3">Uncharacterized domain 1-containing protein</fullName>
    </submittedName>
</protein>
<dbReference type="GO" id="GO:0016289">
    <property type="term" value="F:acyl-CoA hydrolase activity"/>
    <property type="evidence" value="ECO:0007669"/>
    <property type="project" value="TreeGrafter"/>
</dbReference>
<dbReference type="InterPro" id="IPR029069">
    <property type="entry name" value="HotDog_dom_sf"/>
</dbReference>
<name>A0A1G6H9C2_9BACI</name>
<dbReference type="CDD" id="cd03443">
    <property type="entry name" value="PaaI_thioesterase"/>
    <property type="match status" value="1"/>
</dbReference>
<dbReference type="AlphaFoldDB" id="A0A1G6H9C2"/>
<gene>
    <name evidence="3" type="ORF">SAMN05421737_10390</name>
</gene>
<keyword evidence="1" id="KW-0378">Hydrolase</keyword>
<evidence type="ECO:0000256" key="1">
    <source>
        <dbReference type="ARBA" id="ARBA00022801"/>
    </source>
</evidence>
<dbReference type="STRING" id="1464122.SAMN05421737_10390"/>
<dbReference type="Gene3D" id="3.10.129.10">
    <property type="entry name" value="Hotdog Thioesterase"/>
    <property type="match status" value="1"/>
</dbReference>
<keyword evidence="4" id="KW-1185">Reference proteome</keyword>
<sequence length="137" mass="14509">MSANRLMEVVLEGKEPPACDDTLAIEVVTASDGCARALWQPDERFVNGVGVVMGGYVSSAADVAMAYAISSLLTSSQTFGSINLNVTFHRPVFPGEVTVEAKVEKVGKTVCYLTATMMQKDKLVASATSSVVVREMG</sequence>
<dbReference type="InterPro" id="IPR052723">
    <property type="entry name" value="Acyl-CoA_thioesterase_PaaI"/>
</dbReference>
<dbReference type="InterPro" id="IPR006683">
    <property type="entry name" value="Thioestr_dom"/>
</dbReference>
<evidence type="ECO:0000313" key="3">
    <source>
        <dbReference type="EMBL" id="SDB90889.1"/>
    </source>
</evidence>
<dbReference type="EMBL" id="FMYM01000003">
    <property type="protein sequence ID" value="SDB90889.1"/>
    <property type="molecule type" value="Genomic_DNA"/>
</dbReference>
<dbReference type="Proteomes" id="UP000242662">
    <property type="component" value="Unassembled WGS sequence"/>
</dbReference>